<dbReference type="SUPFAM" id="SSF109854">
    <property type="entry name" value="DinB/YfiT-like putative metalloenzymes"/>
    <property type="match status" value="1"/>
</dbReference>
<dbReference type="Proteomes" id="UP000031488">
    <property type="component" value="Unassembled WGS sequence"/>
</dbReference>
<dbReference type="InterPro" id="IPR034660">
    <property type="entry name" value="DinB/YfiT-like"/>
</dbReference>
<dbReference type="Gene3D" id="1.20.120.450">
    <property type="entry name" value="dinb family like domain"/>
    <property type="match status" value="1"/>
</dbReference>
<feature type="domain" description="Mycothiol-dependent maleylpyruvate isomerase metal-binding" evidence="1">
    <location>
        <begin position="11"/>
        <end position="101"/>
    </location>
</feature>
<accession>A0A0B9ASH5</accession>
<organism evidence="2 3">
    <name type="scientific">Brevibacterium linens</name>
    <dbReference type="NCBI Taxonomy" id="1703"/>
    <lineage>
        <taxon>Bacteria</taxon>
        <taxon>Bacillati</taxon>
        <taxon>Actinomycetota</taxon>
        <taxon>Actinomycetes</taxon>
        <taxon>Micrococcales</taxon>
        <taxon>Brevibacteriaceae</taxon>
        <taxon>Brevibacterium</taxon>
    </lineage>
</organism>
<name>A0A0B9ASH5_BRELN</name>
<dbReference type="InterPro" id="IPR017517">
    <property type="entry name" value="Maleyloyr_isom"/>
</dbReference>
<dbReference type="NCBIfam" id="TIGR03083">
    <property type="entry name" value="maleylpyruvate isomerase family mycothiol-dependent enzyme"/>
    <property type="match status" value="1"/>
</dbReference>
<reference evidence="2 3" key="1">
    <citation type="submission" date="2014-11" db="EMBL/GenBank/DDBJ databases">
        <title>Draft Genome Sequence of Brevibacterium linens AE038-8.</title>
        <authorList>
            <person name="Maizel D."/>
            <person name="Utturkar S.M."/>
            <person name="Brown S.D."/>
            <person name="Ferrero M."/>
            <person name="Rosen B.P."/>
        </authorList>
    </citation>
    <scope>NUCLEOTIDE SEQUENCE [LARGE SCALE GENOMIC DNA]</scope>
    <source>
        <strain evidence="2 3">AE038-8</strain>
    </source>
</reference>
<evidence type="ECO:0000313" key="3">
    <source>
        <dbReference type="Proteomes" id="UP000031488"/>
    </source>
</evidence>
<dbReference type="EMBL" id="JTJZ01000019">
    <property type="protein sequence ID" value="KHS52325.1"/>
    <property type="molecule type" value="Genomic_DNA"/>
</dbReference>
<protein>
    <recommendedName>
        <fullName evidence="1">Mycothiol-dependent maleylpyruvate isomerase metal-binding domain-containing protein</fullName>
    </recommendedName>
</protein>
<sequence length="209" mass="23079">MNETEYWGFIHAERARLADLLATLEPEQWARATLCADWPVEQVVAHLAAAANTGRWAWIRSIIRAGFDPAKHNARLLERHLGATPEETLARFRDSITKTVAPTKDFQAFLGEVIVHGQDIARPLGLDLNPDDTATIEVARYFAAKDFAVNSRTLVKELRLSAVDADFESGSGPEVTGRLLDLVMAMAGRPEVLTDLTGSGVSELRRRMS</sequence>
<dbReference type="OrthoDB" id="5178565at2"/>
<dbReference type="InterPro" id="IPR024344">
    <property type="entry name" value="MDMPI_metal-binding"/>
</dbReference>
<evidence type="ECO:0000259" key="1">
    <source>
        <dbReference type="Pfam" id="PF11716"/>
    </source>
</evidence>
<dbReference type="Pfam" id="PF11716">
    <property type="entry name" value="MDMPI_N"/>
    <property type="match status" value="1"/>
</dbReference>
<dbReference type="AlphaFoldDB" id="A0A0B9ASH5"/>
<dbReference type="PATRIC" id="fig|1703.6.peg.1867"/>
<gene>
    <name evidence="2" type="ORF">AE0388_1975</name>
</gene>
<proteinExistence type="predicted"/>
<keyword evidence="3" id="KW-1185">Reference proteome</keyword>
<comment type="caution">
    <text evidence="2">The sequence shown here is derived from an EMBL/GenBank/DDBJ whole genome shotgun (WGS) entry which is preliminary data.</text>
</comment>
<evidence type="ECO:0000313" key="2">
    <source>
        <dbReference type="EMBL" id="KHS52325.1"/>
    </source>
</evidence>
<dbReference type="RefSeq" id="WP_039209713.1">
    <property type="nucleotide sequence ID" value="NZ_JTJZ01000019.1"/>
</dbReference>
<dbReference type="GO" id="GO:0046872">
    <property type="term" value="F:metal ion binding"/>
    <property type="evidence" value="ECO:0007669"/>
    <property type="project" value="InterPro"/>
</dbReference>